<organism evidence="1 2">
    <name type="scientific">Aristaeella hokkaidonensis</name>
    <dbReference type="NCBI Taxonomy" id="3046382"/>
    <lineage>
        <taxon>Bacteria</taxon>
        <taxon>Bacillati</taxon>
        <taxon>Bacillota</taxon>
        <taxon>Clostridia</taxon>
        <taxon>Eubacteriales</taxon>
        <taxon>Aristaeellaceae</taxon>
        <taxon>Aristaeella</taxon>
    </lineage>
</organism>
<keyword evidence="2" id="KW-1185">Reference proteome</keyword>
<accession>A0AC61MWB3</accession>
<evidence type="ECO:0000313" key="1">
    <source>
        <dbReference type="EMBL" id="QUC67015.1"/>
    </source>
</evidence>
<protein>
    <submittedName>
        <fullName evidence="1">InlB B-repeat-containing protein</fullName>
    </submittedName>
</protein>
<name>A0AC61MWB3_9FIRM</name>
<dbReference type="Proteomes" id="UP000682782">
    <property type="component" value="Chromosome"/>
</dbReference>
<reference evidence="1" key="1">
    <citation type="submission" date="2021-01" db="EMBL/GenBank/DDBJ databases">
        <title>Complete genome sequence of Clostridiales bacterium R-7.</title>
        <authorList>
            <person name="Mahoney-Kurpe S.C."/>
            <person name="Palevich N."/>
            <person name="Koike S."/>
            <person name="Moon C.D."/>
            <person name="Attwood G.T."/>
        </authorList>
    </citation>
    <scope>NUCLEOTIDE SEQUENCE</scope>
    <source>
        <strain evidence="1">R-7</strain>
    </source>
</reference>
<evidence type="ECO:0000313" key="2">
    <source>
        <dbReference type="Proteomes" id="UP000682782"/>
    </source>
</evidence>
<dbReference type="EMBL" id="CP068393">
    <property type="protein sequence ID" value="QUC67015.1"/>
    <property type="molecule type" value="Genomic_DNA"/>
</dbReference>
<gene>
    <name evidence="1" type="ORF">JYE49_14470</name>
</gene>
<proteinExistence type="predicted"/>
<sequence length="3720" mass="396929">MFKIRYFDGNYVDGNGNTIQNRATHLLHESRAIGQGADVTADEYAKYEPELPEGELGFVFEGWYTDEGCTSPYTFGKMPIDGIKVYAKWRQIQYRVFLHSMVPTSDTTLNWGSANQKMNFRISYGGKISAPFGTRTGYEFSGWYTNPQYNGVFNAENYVLNEQTVSTPYDKSAHLTDPHTIYDGYGTEINEDDDRDWITKEFNLYAKWSKILIGATGIGVKYDEGEGSNPPSDTNLYVDQAKAVAQSASTAPDGKVFAYWVVQKWNGTEYTDTDVHVYPGAQFIVNADDAKVTPHTDDPTKNDYVVQLRAEYVDPIGPPTTHIWWFRNDGTEAFRKDDPIQVNKSVAIEGALTRSGYRFIGWAKVQQNGDTPATTTDAGPYLYYGDDGAFHLGSKTGTKVSKVAADERTPYDNMYAVWIPELKIRITGNTDTKEYNGQEQSVTGYTVEYSVGGGAYSTTAPSGVSVALAEGKTAEAAGTNVNTNPGYLMGLNSESFTISVNAEKYDFNATDDLTITDGWLKITPKKVTITAKDASKEYDGTALTQPEFTVSGLAEGDTHTFTVVMTDDSTITNVGTQPNVIATVDGVAVTTGTETAVGNYLVTTANGTLKITPKKVTITAKDASKEYDGTALTQPEFTVSGLAEGDTHTFTVVMTDDSTITNVGTQPNVIATVDGVAVTTGAETAVGNYLVTTANGTLKITPKKVTITAKDASKEYDGTALTQPEFTVSGLAEGDTHTFTVVMTDDSTITNVGTQPNVIATVDGVAVTTGAETAVGNYLVTTANGTLKITPKKVTITAKDASKEYDGTALTQPEFTVSGLAEGDTHTFTVVMTDDSTITNVGTQPNVIATVDGVAVTTGTETAVGNYLVTTANGTLKITPKKVTITAKDASKEYDGTALTQPEFTVSGLAEGDTHTFTVVMTDDSTITDVGTQPNVIATVDGVAVTTGTETAVGNYLVTTANGTLKITPKKVTITAKDASKEYDGTALTQPEFTVSGLAEGDTHTFTVVMTDDSTITDVGTQPNVIATVDGVAVTTGTETAVGNYLVTTANGTLKITPKKVTITAKDASKEYDGTALTQPEFTVSGLAEGDTHTFTVVMTDDSTITDVGTQPNVIATVDGVAVTTGTETAVGNYLVTTANGTLKITPKKVTITAKDASKEYDGTALTQPEFTVSGLAEGDTHTFTVVMTDDSTITDVGTQPNVIATVDGVAVTTGTETAVGNYLVTTANGTLKITPKKVTITAKDASKEYDGTALTQPEFTVSGLAEGDTHTFTVVMTDDSTITDVGTQPNVIATVDGVAVTTGTETAVGNYLVTTANGTLKITPKKVTITAKDASKEYDGTALTQPEFTVSGLAEGDTHTFTVVMTDDSTITDVGTQPNVIATVDGVAVTTGTETAVGNYLVTTANGTLKITPKKVTITAKDASKEYDGTALTQPEFTVSGLAEGDTHTFTVVMTDDSTITNVGTQPNVIATVDGVAVTTGTETAVGNYLVTTANGTLKITPKKVTITAKDASKEYDGTALTQPEFTVSGLAEGDTHTFTVVMTDDSTITNVGTQPNVIATVDGVAVTTGAETAVGNYLVTTANGTLKITPKKVTITAKDASKEYDGTALTQPEFTVSGLAEGDTHTFTVVMTDDSTITDVGTQPNVIATVDGVAVTTGTETAVGNYLVTTANGTLKITPKKVTITAKDASKEYDGTALTQPEFTVSGLAEGDTHTFTVVMTDDSTITDVGTQPNVIATVDGVAVTTGTETAVGNYLVTTANGTLKITPKKVTITAKDASKEYDGTALTQPEFTVSGLAEGDTHTFTVVMTDDSTITNVGTQPNVIATVDGVAVTTGAETAVGNYLVTTANGTLKITPITDKVTVTITENSDEVTYDGQPHTIKGYKSIVADNTLYDVATSVTETETTAWTVTKTDAGTYDMGILAGDFENTNTNFTNVEFKIVDGQLKIKPITDKVTVTITENSDEVTYDGQPHTIKGYKSIVADNTLYDVATSVAETETTAWTVTKTDVGTYDMGILAGDFENTNTNFTNVEFKIVDGQLKINPPDKVTVTITENSDEVTYDGQPHTIKGYKSIVADNTLYDVATSVVETETAAWTVTKTDAGTYDMGIVAGDFENTNTNFPNVEFKIVDGQLKIKPITDKVTVTITENSDEVTYDGQPHTIKGYKSIVADNTLYDVATSVAETETAAWTVTKTDAGTYDMGIVAGDFENTNTNFTNVEFKIVDGQLKIKPITDKVTVTITENSDEVTYDGQPHTIKGYKSIVADNTLYDVATSVAETETAAWTVTKTDAGTYDMGIVAGDFENTNTNFTNVEFKIVDGQLKIKPITDKVTVTITENSDEVTYDGQPHTIKGYKSIVADNTLYDVATSVAETETAAWTVTKTDAGTYDMGIVAGDFENTNTNFTNVEFKIVDGQLKIKPITDKVTVTITENSDEVTYDGQPHTIKGYKSIVADNTLYDVATSVAETETAAWTVTKTDAGTYDMGIVAGDFENTNTNFTNVEFKIVDGQLKIKPITDKVTVTITENSDEVTYDGQPHTIKGYKSIVADNTLYDVATSVAETETTAWTVTKTDAGTYDMGIVAGDFENTNTNFTNVEFKIVDGQLKIKPITDKVTVTITENSDEVTYDGQPHTIKGYKSIVADNTLYDVATSVAETETTAWTITKTDAGTYDMGIVAGDFENTNTNFTNVEFKIVDGQLKIKPITDKVTVTITENSDEVTYDGQPHTIKGYKSIVADNTLYDVATSVAETETTAWTVTKTDAGTYDMGIVAGDFENTNTNFTNVEFKIVDGQLKIAKRAVTLTSGNAKRSYNGEALTNADVEGKNENGLTVETGWVDGEGATYEFTGSQTLVGESPNAFTYTLKDNTKADNYVITKTEGKLIVDDESVPDDLVVKKTADDTVYKLGEEVTFDIWVKNIYDDIVTIKLIEIEGVTLAKDTFEGVEPGAEITTTATYTITEADILAGSFTNTVTARVVEKEWSANASVKVEDPNGHLTVIKETTSETPEGGYKLGETVTYKITVVNDGNLTITDITATDERTGDEWKIDSLAPGESKEYTASTTVTEDDILSGHIINDATAKGKSPDPDEPDVPVDPGHTDDDPEDPNGHLTVIKETTSETPEGGYKLGETVSYKITVVNDGNLTITDIKVLDERTGDEWPVASLAPGESKEFTASTSVTEDDILSGHIINEATATGKSPDPDKPDVPVTPDETDDDPEDPNGHLTVIKETTSETPEGGYKLGETVSYKITVVNDGNLTITEIKVLDERTGDEWAVDSLAPGESRTFEASTTVTEEDILSKHIINEATAKGKSPDPDKPDVPVTPDETDDDPEDPNGHLTVIKETTSETPEGGYKLGETLNYKITVVNDGNLTITEITVTDDRTGDAWKIDSLKPGDSKEFEASTTVTEEDILSEHIINEATAKGKSPDPDKPDVPVTPDETDDDPEDPNGHLTVNKETTSTPKDENGYAEGEVISYKITVVNDGNLTITNINVIDDLTGDKWPVESLAPGATKEFETKYTVTAADAAAGEVLNVATAEGKSPDPKKPDVPVTPGEDPEPTIETKVTLIIRYWIGSKDGELINTINRVEKVGTAYDVATPPIEGYTADTERVKGVLDKDMEYDVVYTANDYTLTILYKYMDGTEAAATYTEVLHAGDEYSVESPVVRGYYTNKKKVEGTMPARDVTVTVIYVKNPVIITIDDFETPLGIGLGSINVGETIE</sequence>